<evidence type="ECO:0000256" key="1">
    <source>
        <dbReference type="ARBA" id="ARBA00022737"/>
    </source>
</evidence>
<dbReference type="InterPro" id="IPR036844">
    <property type="entry name" value="Hint_dom_sf"/>
</dbReference>
<organism evidence="4">
    <name type="scientific">Micromonospora carbonacea</name>
    <dbReference type="NCBI Taxonomy" id="47853"/>
    <lineage>
        <taxon>Bacteria</taxon>
        <taxon>Bacillati</taxon>
        <taxon>Actinomycetota</taxon>
        <taxon>Actinomycetes</taxon>
        <taxon>Micromonosporales</taxon>
        <taxon>Micromonosporaceae</taxon>
        <taxon>Micromonospora</taxon>
    </lineage>
</organism>
<feature type="region of interest" description="Disordered" evidence="2">
    <location>
        <begin position="103"/>
        <end position="130"/>
    </location>
</feature>
<dbReference type="InterPro" id="IPR006530">
    <property type="entry name" value="YD"/>
</dbReference>
<feature type="region of interest" description="Disordered" evidence="2">
    <location>
        <begin position="54"/>
        <end position="86"/>
    </location>
</feature>
<dbReference type="NCBIfam" id="TIGR01643">
    <property type="entry name" value="YD_repeat_2x"/>
    <property type="match status" value="2"/>
</dbReference>
<name>A0A7D6CA90_9ACTN</name>
<dbReference type="SMART" id="SM00306">
    <property type="entry name" value="HintN"/>
    <property type="match status" value="1"/>
</dbReference>
<sequence>MISNPPVVPALSPMRRARRRTVRRSGVAVSVAVVMLANLMGVPAPAAEAAGHTRAAAKSVPTVPVSAVKTRPDDQTKHPRVASAKPAPVWPAAGAAVVDLTSAQPGEPIRAGDSPVRITSTSGMSRSAAADPQRVRLEVLDRAATHRAQVRGVLLSISRADGMAGAGRVDVTVDYRSFATGYGADWATRLRLVSLPECALRMPEKRQCVGEPLPSRNDLAARTVTATVPVSAATGLVAVTAAPSGPAGDYSATPLQPSSTWSAGGNSGAFTWSYPMRVPPAPGGPAPQLALNYSSQSVDGRHAASNNQPSWVGEGFEAWPGGHIERRYRACAEDMDGSANNDLKTGDQCWETDNATLSLNGHSGELIYNSSEGRWHLRNDDGSRIERLSGAANGDNDGEYWVVTTTDGMQYWFGVQRLPGWTSGDPVTNSTWTMPVFGNDPGEPCHAAAYADSDCAQAWRWNLDYVVDLHGNSASYWYVKETNKYGRNRDADDDASYDRGGWLDRIDYGTRRNSGVESALGSPAPLRVDFAVADRCLSGCATHDEIHWPDTPWDSACTGSSCGDNFAPTFWTTKRLASITTQVRDGSGYRDVERWTLTHTFPDPGDGTRAGLWLDRISHTGLVGATTTVPDIEFTSVQLSNRVDTGDFAAAMNWMRITKIRTESGGTTSVTYSAPDCVAGQTPTPHTNTRRCYPVIWTPEGYQNPVTDWFHKYVVTTIFENNNTGGVVPQGSPRVAYSYSYLDGAAWHYNDDDGIIDSKHKTWSDFRGYGRVGVTVGDPGEQTYGETRYFRGMNGDRATPTGGTRSVTVDGIADEDWYAGTIRESKTFNGPGGPVVSRETSDPWASAATATRTINGDTVTARFTRVGTTRSYTALDAGRGERVTRTTTSFDAYGMPVSVDDFGDDNVAGDEQCAKTDYTPRNTSIWLMDRVHRVQSYAVRCADAATPTSLSEGDIIGETRTSYDGNAFEATPTRGLTTRTEEMAAWNAGAPTFTTVAQSGYDTQGRVVSSRNAMNYETKTAYTPASGGPVTATTVTNPLLHVATTTLEPAWGTATATVDANGKRTDLSHDGLGRLTSVWLPGRTKGTDSADMTFAYQVRNDAATVVTTARLNAQGNYVTTYAFYDGLLRPRQTQAPSPSGGRLLTDTFYDTAGRQVKTFDSYHAAGAPGTTLMTATEQAFVPTQSRTIYDGAGRATASIFQPYDTERWRTSTYYAGDRTDVTPPAGGTATATVTDARGRTVQLRQYHGATPTPGTAGSWDTSTYTYNRKGQLVAFADPAGNDWTHTYDIRGRQTTTDDPDKGVTTFTYDNAGRVTATEDARGQKLAYRLDPLDRKREVYEGQIGGTLRAQWGYDTLAKGQLSFSTRFVGGAMYQVKVIGYTDLYQPTGTQVLIPTSETGLGGTYNSFNGWNRDGSLASTSFSSTNSDLPSETLQYGYSDLGLPTTLNTIYGGSSNLSYVEGTDYNALGQASQYHLYTGSGGRVQQAFTRELETGRLTGIRTDRNSAAPYILADVRYTYDAAGNIVKTQDVTPAPTDDTQCFGYDYLRRLTQAWTPTTGDCATTPTVAALGGPAPYWHSWTFDTVGNRQTQTEHTSAGNATTTYTYPAAGSPKPHALTATSGAHTGSYTYDQTGNTLTRPTNSSGVQTLTWDAEGHLDTSTDTTGTTRYIYDADGNRLIRRDPTGSTLYLPGQELRYTTATGATTCTRYYSHAGATIASRTATGLNWLSSDHHGTAQVSVAAISQQATIRRQLPYGQDRGAGVSWPNDKGFVGGTLDNTGLTHLGAREYDPATGRFVSVDPLQDLADPQQWHGYAYSHNNPTTFSDPSGLIDEDCAKVAGGCSEYKPGNEQANRRSKQKNSCWPIRCSSTMKWNDPRTLGHVILVPEAIDIDRFTQLWNDSQGDVIGAAKGWDPGQVMHQEFNLAMQVCGVIDDAACRKWIQDVLWPGYWATMEPLPDEDGLALPVGMTSLGRAVLPPGAELPTQRGVTPAWQESGFCSFAGDTDVLLADGTVKPIKEIKVGDEVLATDPVTGEQGPRVVTHLWVHEDELVALSVGGARLTTTEDHPFWNASDQQWQPAADLDQGDLLRTPTGTGVLVDRPADGLPRRGTAYNLSVDGLHTYYVVAGNTPVLVHNAGGGGLGDDIRLYGDYTARMDQFNVRGQASFEVHVYYRGSEVGIYGSNGFFNKHGVDASKVNVPDQVHNRLKGIAVDQMRKLGQLPPGADIKGDAWKRPMIGTGGGC</sequence>
<evidence type="ECO:0000313" key="4">
    <source>
        <dbReference type="EMBL" id="QLJ98242.1"/>
    </source>
</evidence>
<dbReference type="NCBIfam" id="TIGR03696">
    <property type="entry name" value="Rhs_assc_core"/>
    <property type="match status" value="1"/>
</dbReference>
<proteinExistence type="predicted"/>
<dbReference type="InterPro" id="IPR030934">
    <property type="entry name" value="Intein_C"/>
</dbReference>
<dbReference type="InterPro" id="IPR050708">
    <property type="entry name" value="T6SS_VgrG/RHS"/>
</dbReference>
<dbReference type="InterPro" id="IPR003587">
    <property type="entry name" value="Hint_dom_N"/>
</dbReference>
<dbReference type="InterPro" id="IPR022385">
    <property type="entry name" value="Rhs_assc_core"/>
</dbReference>
<gene>
    <name evidence="4" type="ORF">HZU44_26590</name>
</gene>
<dbReference type="PANTHER" id="PTHR32305:SF17">
    <property type="entry name" value="TRNA NUCLEASE WAPA"/>
    <property type="match status" value="1"/>
</dbReference>
<dbReference type="InterPro" id="IPR056823">
    <property type="entry name" value="TEN-like_YD-shell"/>
</dbReference>
<evidence type="ECO:0000256" key="2">
    <source>
        <dbReference type="SAM" id="MobiDB-lite"/>
    </source>
</evidence>
<dbReference type="InterPro" id="IPR006141">
    <property type="entry name" value="Intein_N"/>
</dbReference>
<dbReference type="Pfam" id="PF05593">
    <property type="entry name" value="RHS_repeat"/>
    <property type="match status" value="1"/>
</dbReference>
<dbReference type="PROSITE" id="PS50817">
    <property type="entry name" value="INTEIN_N_TER"/>
    <property type="match status" value="1"/>
</dbReference>
<dbReference type="EMBL" id="CP058905">
    <property type="protein sequence ID" value="QLJ98242.1"/>
    <property type="molecule type" value="Genomic_DNA"/>
</dbReference>
<dbReference type="Pfam" id="PF25023">
    <property type="entry name" value="TEN_YD-shell"/>
    <property type="match status" value="1"/>
</dbReference>
<accession>A0A7D6CA90</accession>
<dbReference type="GO" id="GO:0016539">
    <property type="term" value="P:intein-mediated protein splicing"/>
    <property type="evidence" value="ECO:0007669"/>
    <property type="project" value="InterPro"/>
</dbReference>
<dbReference type="CDD" id="cd00081">
    <property type="entry name" value="Hint"/>
    <property type="match status" value="1"/>
</dbReference>
<feature type="domain" description="Hint" evidence="3">
    <location>
        <begin position="1996"/>
        <end position="2091"/>
    </location>
</feature>
<dbReference type="Gene3D" id="2.180.10.10">
    <property type="entry name" value="RHS repeat-associated core"/>
    <property type="match status" value="2"/>
</dbReference>
<reference evidence="4" key="1">
    <citation type="submission" date="2020-08" db="EMBL/GenBank/DDBJ databases">
        <title>A bifunctional nitrone conjugated secondary metabolite targeting the ribosome.</title>
        <authorList>
            <person name="Limbrick E.M."/>
            <person name="Graf M."/>
            <person name="Derewacz D.K."/>
            <person name="Nguyen F."/>
            <person name="Spraggins J.M."/>
            <person name="Wieland M."/>
            <person name="Ynigez-Gutierrez A.E."/>
            <person name="Reisman B.J."/>
            <person name="Zinshteyn B."/>
            <person name="McCulloch K."/>
            <person name="Iverson T.M."/>
            <person name="Green R."/>
            <person name="Wilson D.N."/>
            <person name="Bachmann B.O."/>
        </authorList>
    </citation>
    <scope>NUCLEOTIDE SEQUENCE</scope>
    <source>
        <strain evidence="4">Africana</strain>
    </source>
</reference>
<dbReference type="NCBIfam" id="TIGR01443">
    <property type="entry name" value="intein_Cterm"/>
    <property type="match status" value="1"/>
</dbReference>
<dbReference type="InterPro" id="IPR031325">
    <property type="entry name" value="RHS_repeat"/>
</dbReference>
<keyword evidence="1" id="KW-0677">Repeat</keyword>
<dbReference type="Gene3D" id="2.170.16.10">
    <property type="entry name" value="Hedgehog/Intein (Hint) domain"/>
    <property type="match status" value="1"/>
</dbReference>
<dbReference type="Pfam" id="PF07591">
    <property type="entry name" value="PT-HINT"/>
    <property type="match status" value="1"/>
</dbReference>
<dbReference type="PANTHER" id="PTHR32305">
    <property type="match status" value="1"/>
</dbReference>
<dbReference type="SUPFAM" id="SSF51294">
    <property type="entry name" value="Hedgehog/intein (Hint) domain"/>
    <property type="match status" value="1"/>
</dbReference>
<protein>
    <submittedName>
        <fullName evidence="4">RHS repeat protein</fullName>
    </submittedName>
</protein>
<evidence type="ECO:0000259" key="3">
    <source>
        <dbReference type="SMART" id="SM00306"/>
    </source>
</evidence>